<dbReference type="PANTHER" id="PTHR39450:SF1">
    <property type="entry name" value="DUF1667 DOMAIN-CONTAINING PROTEIN"/>
    <property type="match status" value="1"/>
</dbReference>
<reference evidence="5 6" key="1">
    <citation type="submission" date="2014-01" db="EMBL/GenBank/DDBJ databases">
        <title>Genome sequencing of Thermotog hypogea.</title>
        <authorList>
            <person name="Zhang X."/>
            <person name="Alvare G."/>
            <person name="Fristensky B."/>
            <person name="Chen L."/>
            <person name="Suen T."/>
            <person name="Chen Q."/>
            <person name="Ma K."/>
        </authorList>
    </citation>
    <scope>NUCLEOTIDE SEQUENCE [LARGE SCALE GENOMIC DNA]</scope>
    <source>
        <strain evidence="5 6">DSM 11164</strain>
    </source>
</reference>
<dbReference type="GO" id="GO:0016491">
    <property type="term" value="F:oxidoreductase activity"/>
    <property type="evidence" value="ECO:0007669"/>
    <property type="project" value="InterPro"/>
</dbReference>
<dbReference type="Gene3D" id="2.20.25.90">
    <property type="entry name" value="ADC-like domains"/>
    <property type="match status" value="1"/>
</dbReference>
<dbReference type="Pfam" id="PF07892">
    <property type="entry name" value="DUF1667"/>
    <property type="match status" value="1"/>
</dbReference>
<proteinExistence type="predicted"/>
<dbReference type="SUPFAM" id="SSF53706">
    <property type="entry name" value="Formate dehydrogenase/DMSO reductase, domains 1-3"/>
    <property type="match status" value="1"/>
</dbReference>
<dbReference type="PaxDb" id="1123384-AJ81_09635"/>
<evidence type="ECO:0000256" key="1">
    <source>
        <dbReference type="ARBA" id="ARBA00022723"/>
    </source>
</evidence>
<accession>A0A0X1KSY6</accession>
<dbReference type="EMBL" id="CP007141">
    <property type="protein sequence ID" value="AJC74394.1"/>
    <property type="molecule type" value="Genomic_DNA"/>
</dbReference>
<dbReference type="KEGG" id="phy:AJ81_09635"/>
<dbReference type="InterPro" id="IPR036593">
    <property type="entry name" value="CPE0013-like_sf"/>
</dbReference>
<dbReference type="InterPro" id="IPR006963">
    <property type="entry name" value="Mopterin_OxRdtase_4Fe-4S_dom"/>
</dbReference>
<keyword evidence="6" id="KW-1185">Reference proteome</keyword>
<dbReference type="CDD" id="cd00368">
    <property type="entry name" value="Molybdopterin-Binding"/>
    <property type="match status" value="1"/>
</dbReference>
<keyword evidence="1" id="KW-0479">Metal-binding</keyword>
<keyword evidence="3" id="KW-0411">Iron-sulfur</keyword>
<evidence type="ECO:0000256" key="2">
    <source>
        <dbReference type="ARBA" id="ARBA00023004"/>
    </source>
</evidence>
<gene>
    <name evidence="5" type="ORF">AJ81_09635</name>
</gene>
<dbReference type="AlphaFoldDB" id="A0A0X1KSY6"/>
<organism evidence="5 6">
    <name type="scientific">Pseudothermotoga hypogea DSM 11164 = NBRC 106472</name>
    <dbReference type="NCBI Taxonomy" id="1123384"/>
    <lineage>
        <taxon>Bacteria</taxon>
        <taxon>Thermotogati</taxon>
        <taxon>Thermotogota</taxon>
        <taxon>Thermotogae</taxon>
        <taxon>Thermotogales</taxon>
        <taxon>Thermotogaceae</taxon>
        <taxon>Pseudothermotoga</taxon>
    </lineage>
</organism>
<dbReference type="PANTHER" id="PTHR39450">
    <property type="entry name" value="MOLYBDOPTERIN OXIDOREDUCTASE, 4FE-4S CLUSTER-BINDING SUBUNIT"/>
    <property type="match status" value="1"/>
</dbReference>
<dbReference type="Proteomes" id="UP000077469">
    <property type="component" value="Chromosome"/>
</dbReference>
<feature type="domain" description="4Fe-4S Mo/W bis-MGD-type" evidence="4">
    <location>
        <begin position="7"/>
        <end position="32"/>
    </location>
</feature>
<dbReference type="InterPro" id="IPR012460">
    <property type="entry name" value="DUF1667"/>
</dbReference>
<dbReference type="GO" id="GO:0051536">
    <property type="term" value="F:iron-sulfur cluster binding"/>
    <property type="evidence" value="ECO:0007669"/>
    <property type="project" value="UniProtKB-KW"/>
</dbReference>
<evidence type="ECO:0000313" key="5">
    <source>
        <dbReference type="EMBL" id="AJC74394.1"/>
    </source>
</evidence>
<dbReference type="STRING" id="1123384.AJ81_09635"/>
<dbReference type="PATRIC" id="fig|1123384.7.peg.1939"/>
<name>A0A0X1KSY6_9THEM</name>
<dbReference type="Gene3D" id="3.10.530.10">
    <property type="entry name" value="CPE0013-like"/>
    <property type="match status" value="1"/>
</dbReference>
<evidence type="ECO:0000313" key="6">
    <source>
        <dbReference type="Proteomes" id="UP000077469"/>
    </source>
</evidence>
<evidence type="ECO:0000256" key="3">
    <source>
        <dbReference type="ARBA" id="ARBA00023014"/>
    </source>
</evidence>
<dbReference type="SUPFAM" id="SSF160148">
    <property type="entry name" value="CPE0013-like"/>
    <property type="match status" value="1"/>
</dbReference>
<sequence>MNMEKIVCVLCPMGCKIKYSVEDGKIVSVEGNRCPRGLSYLEDELKEPKRIVPTSVKVVNGELPLASVKTSKPIPKRLIPEFMELVKQVQIEAPVKVGDVILKNVLETGADVVATRTVKRVNSA</sequence>
<protein>
    <submittedName>
        <fullName evidence="5">Molybdopterin oxidoreductase</fullName>
    </submittedName>
</protein>
<dbReference type="Pfam" id="PF04879">
    <property type="entry name" value="Molybdop_Fe4S4"/>
    <property type="match status" value="1"/>
</dbReference>
<keyword evidence="2" id="KW-0408">Iron</keyword>
<dbReference type="GO" id="GO:0046872">
    <property type="term" value="F:metal ion binding"/>
    <property type="evidence" value="ECO:0007669"/>
    <property type="project" value="UniProtKB-KW"/>
</dbReference>
<evidence type="ECO:0000259" key="4">
    <source>
        <dbReference type="Pfam" id="PF04879"/>
    </source>
</evidence>